<feature type="compositionally biased region" description="Basic and acidic residues" evidence="1">
    <location>
        <begin position="91"/>
        <end position="138"/>
    </location>
</feature>
<feature type="compositionally biased region" description="Basic and acidic residues" evidence="1">
    <location>
        <begin position="34"/>
        <end position="49"/>
    </location>
</feature>
<feature type="compositionally biased region" description="Basic and acidic residues" evidence="1">
    <location>
        <begin position="164"/>
        <end position="205"/>
    </location>
</feature>
<feature type="compositionally biased region" description="Basic and acidic residues" evidence="1">
    <location>
        <begin position="60"/>
        <end position="84"/>
    </location>
</feature>
<reference evidence="2" key="2">
    <citation type="submission" date="2021-09" db="EMBL/GenBank/DDBJ databases">
        <authorList>
            <person name="Jia N."/>
            <person name="Wang J."/>
            <person name="Shi W."/>
            <person name="Du L."/>
            <person name="Sun Y."/>
            <person name="Zhan W."/>
            <person name="Jiang J."/>
            <person name="Wang Q."/>
            <person name="Zhang B."/>
            <person name="Ji P."/>
            <person name="Sakyi L.B."/>
            <person name="Cui X."/>
            <person name="Yuan T."/>
            <person name="Jiang B."/>
            <person name="Yang W."/>
            <person name="Lam T.T.-Y."/>
            <person name="Chang Q."/>
            <person name="Ding S."/>
            <person name="Wang X."/>
            <person name="Zhu J."/>
            <person name="Ruan X."/>
            <person name="Zhao L."/>
            <person name="Wei J."/>
            <person name="Que T."/>
            <person name="Du C."/>
            <person name="Cheng J."/>
            <person name="Dai P."/>
            <person name="Han X."/>
            <person name="Huang E."/>
            <person name="Gao Y."/>
            <person name="Liu J."/>
            <person name="Shao H."/>
            <person name="Ye R."/>
            <person name="Li L."/>
            <person name="Wei W."/>
            <person name="Wang X."/>
            <person name="Wang C."/>
            <person name="Huo Q."/>
            <person name="Li W."/>
            <person name="Guo W."/>
            <person name="Chen H."/>
            <person name="Chen S."/>
            <person name="Zhou L."/>
            <person name="Zhou L."/>
            <person name="Ni X."/>
            <person name="Tian J."/>
            <person name="Zhou Y."/>
            <person name="Sheng Y."/>
            <person name="Liu T."/>
            <person name="Pan Y."/>
            <person name="Xia L."/>
            <person name="Li J."/>
            <person name="Zhao F."/>
            <person name="Cao W."/>
        </authorList>
    </citation>
    <scope>NUCLEOTIDE SEQUENCE</scope>
    <source>
        <strain evidence="2">Rmic-2018</strain>
        <tissue evidence="2">Larvae</tissue>
    </source>
</reference>
<evidence type="ECO:0000313" key="2">
    <source>
        <dbReference type="EMBL" id="KAH8039777.1"/>
    </source>
</evidence>
<comment type="caution">
    <text evidence="2">The sequence shown here is derived from an EMBL/GenBank/DDBJ whole genome shotgun (WGS) entry which is preliminary data.</text>
</comment>
<gene>
    <name evidence="2" type="ORF">HPB51_008709</name>
</gene>
<evidence type="ECO:0000313" key="3">
    <source>
        <dbReference type="Proteomes" id="UP000821866"/>
    </source>
</evidence>
<keyword evidence="3" id="KW-1185">Reference proteome</keyword>
<dbReference type="Proteomes" id="UP000821866">
    <property type="component" value="Chromosome 1"/>
</dbReference>
<protein>
    <submittedName>
        <fullName evidence="2">Uncharacterized protein</fullName>
    </submittedName>
</protein>
<feature type="compositionally biased region" description="Basic and acidic residues" evidence="1">
    <location>
        <begin position="215"/>
        <end position="226"/>
    </location>
</feature>
<proteinExistence type="predicted"/>
<reference evidence="2" key="1">
    <citation type="journal article" date="2020" name="Cell">
        <title>Large-Scale Comparative Analyses of Tick Genomes Elucidate Their Genetic Diversity and Vector Capacities.</title>
        <authorList>
            <consortium name="Tick Genome and Microbiome Consortium (TIGMIC)"/>
            <person name="Jia N."/>
            <person name="Wang J."/>
            <person name="Shi W."/>
            <person name="Du L."/>
            <person name="Sun Y."/>
            <person name="Zhan W."/>
            <person name="Jiang J.F."/>
            <person name="Wang Q."/>
            <person name="Zhang B."/>
            <person name="Ji P."/>
            <person name="Bell-Sakyi L."/>
            <person name="Cui X.M."/>
            <person name="Yuan T.T."/>
            <person name="Jiang B.G."/>
            <person name="Yang W.F."/>
            <person name="Lam T.T."/>
            <person name="Chang Q.C."/>
            <person name="Ding S.J."/>
            <person name="Wang X.J."/>
            <person name="Zhu J.G."/>
            <person name="Ruan X.D."/>
            <person name="Zhao L."/>
            <person name="Wei J.T."/>
            <person name="Ye R.Z."/>
            <person name="Que T.C."/>
            <person name="Du C.H."/>
            <person name="Zhou Y.H."/>
            <person name="Cheng J.X."/>
            <person name="Dai P.F."/>
            <person name="Guo W.B."/>
            <person name="Han X.H."/>
            <person name="Huang E.J."/>
            <person name="Li L.F."/>
            <person name="Wei W."/>
            <person name="Gao Y.C."/>
            <person name="Liu J.Z."/>
            <person name="Shao H.Z."/>
            <person name="Wang X."/>
            <person name="Wang C.C."/>
            <person name="Yang T.C."/>
            <person name="Huo Q.B."/>
            <person name="Li W."/>
            <person name="Chen H.Y."/>
            <person name="Chen S.E."/>
            <person name="Zhou L.G."/>
            <person name="Ni X.B."/>
            <person name="Tian J.H."/>
            <person name="Sheng Y."/>
            <person name="Liu T."/>
            <person name="Pan Y.S."/>
            <person name="Xia L.Y."/>
            <person name="Li J."/>
            <person name="Zhao F."/>
            <person name="Cao W.C."/>
        </authorList>
    </citation>
    <scope>NUCLEOTIDE SEQUENCE</scope>
    <source>
        <strain evidence="2">Rmic-2018</strain>
    </source>
</reference>
<dbReference type="EMBL" id="JABSTU010000001">
    <property type="protein sequence ID" value="KAH8039777.1"/>
    <property type="molecule type" value="Genomic_DNA"/>
</dbReference>
<evidence type="ECO:0000256" key="1">
    <source>
        <dbReference type="SAM" id="MobiDB-lite"/>
    </source>
</evidence>
<sequence>MGVSKSLNERLKGQLKKPTVSELADVELKKTKEHEEVERIEQEVEKPPEKTPVTAVLEAEQKKPAEEDVERVKPEVHGSPDETRVSTVPEDEWKKLIENDSAQKVELEYDLSREEAPAEALPKEERNPAKPDIAKLVEPELSQPTEKTPSFTKNVRNPTSAEQIESHVFRAPEETSMRAVSEEERKLTEPDNVETVERKSDRSSEDITTSAVYDVEPKKPENIREP</sequence>
<feature type="region of interest" description="Disordered" evidence="1">
    <location>
        <begin position="34"/>
        <end position="53"/>
    </location>
</feature>
<feature type="compositionally biased region" description="Polar residues" evidence="1">
    <location>
        <begin position="142"/>
        <end position="163"/>
    </location>
</feature>
<accession>A0A9J6EZU4</accession>
<organism evidence="2 3">
    <name type="scientific">Rhipicephalus microplus</name>
    <name type="common">Cattle tick</name>
    <name type="synonym">Boophilus microplus</name>
    <dbReference type="NCBI Taxonomy" id="6941"/>
    <lineage>
        <taxon>Eukaryota</taxon>
        <taxon>Metazoa</taxon>
        <taxon>Ecdysozoa</taxon>
        <taxon>Arthropoda</taxon>
        <taxon>Chelicerata</taxon>
        <taxon>Arachnida</taxon>
        <taxon>Acari</taxon>
        <taxon>Parasitiformes</taxon>
        <taxon>Ixodida</taxon>
        <taxon>Ixodoidea</taxon>
        <taxon>Ixodidae</taxon>
        <taxon>Rhipicephalinae</taxon>
        <taxon>Rhipicephalus</taxon>
        <taxon>Boophilus</taxon>
    </lineage>
</organism>
<dbReference type="AlphaFoldDB" id="A0A9J6EZU4"/>
<name>A0A9J6EZU4_RHIMP</name>
<feature type="region of interest" description="Disordered" evidence="1">
    <location>
        <begin position="1"/>
        <end position="20"/>
    </location>
</feature>
<feature type="region of interest" description="Disordered" evidence="1">
    <location>
        <begin position="60"/>
        <end position="226"/>
    </location>
</feature>